<dbReference type="InterPro" id="IPR029060">
    <property type="entry name" value="PIN-like_dom_sf"/>
</dbReference>
<dbReference type="Gene3D" id="3.40.50.1010">
    <property type="entry name" value="5'-nuclease"/>
    <property type="match status" value="1"/>
</dbReference>
<name>A0A3P1CDF2_9BACT</name>
<evidence type="ECO:0000313" key="2">
    <source>
        <dbReference type="EMBL" id="RRB11332.1"/>
    </source>
</evidence>
<sequence length="152" mass="17130">MTSKRIMLDSSLLVEKAKRTRVELFDILMQRNEYEKCICSPVLSEFTFHLLAIEGGKAPRTLKENRLIPALLTANPPDILLHLFTLLPDSSQTISIYIDLMIKYNLLPNDALILSACLLHNIPYLASYDQTDFEKACAGEGVILISDFSDLN</sequence>
<organism evidence="2 3">
    <name type="scientific">Larkinella knui</name>
    <dbReference type="NCBI Taxonomy" id="2025310"/>
    <lineage>
        <taxon>Bacteria</taxon>
        <taxon>Pseudomonadati</taxon>
        <taxon>Bacteroidota</taxon>
        <taxon>Cytophagia</taxon>
        <taxon>Cytophagales</taxon>
        <taxon>Spirosomataceae</taxon>
        <taxon>Larkinella</taxon>
    </lineage>
</organism>
<protein>
    <submittedName>
        <fullName evidence="2">PIN domain-containing protein</fullName>
    </submittedName>
</protein>
<accession>A0A3P1CDF2</accession>
<evidence type="ECO:0000313" key="3">
    <source>
        <dbReference type="Proteomes" id="UP000274271"/>
    </source>
</evidence>
<keyword evidence="3" id="KW-1185">Reference proteome</keyword>
<dbReference type="SMART" id="SM00670">
    <property type="entry name" value="PINc"/>
    <property type="match status" value="1"/>
</dbReference>
<reference evidence="2 3" key="1">
    <citation type="submission" date="2018-11" db="EMBL/GenBank/DDBJ databases">
        <authorList>
            <person name="Zhou Z."/>
            <person name="Wang G."/>
        </authorList>
    </citation>
    <scope>NUCLEOTIDE SEQUENCE [LARGE SCALE GENOMIC DNA]</scope>
    <source>
        <strain evidence="2 3">KCTC42998</strain>
    </source>
</reference>
<gene>
    <name evidence="2" type="ORF">EHT87_22860</name>
</gene>
<dbReference type="InterPro" id="IPR002716">
    <property type="entry name" value="PIN_dom"/>
</dbReference>
<dbReference type="AlphaFoldDB" id="A0A3P1CDF2"/>
<dbReference type="Pfam" id="PF01850">
    <property type="entry name" value="PIN"/>
    <property type="match status" value="1"/>
</dbReference>
<dbReference type="PANTHER" id="PTHR39677">
    <property type="entry name" value="RIBONUCLEASE VAPC6"/>
    <property type="match status" value="1"/>
</dbReference>
<dbReference type="Proteomes" id="UP000274271">
    <property type="component" value="Unassembled WGS sequence"/>
</dbReference>
<comment type="caution">
    <text evidence="2">The sequence shown here is derived from an EMBL/GenBank/DDBJ whole genome shotgun (WGS) entry which is preliminary data.</text>
</comment>
<dbReference type="EMBL" id="RQJP01000005">
    <property type="protein sequence ID" value="RRB11332.1"/>
    <property type="molecule type" value="Genomic_DNA"/>
</dbReference>
<feature type="domain" description="PIN" evidence="1">
    <location>
        <begin position="4"/>
        <end position="134"/>
    </location>
</feature>
<dbReference type="OrthoDB" id="955711at2"/>
<evidence type="ECO:0000259" key="1">
    <source>
        <dbReference type="SMART" id="SM00670"/>
    </source>
</evidence>
<dbReference type="PANTHER" id="PTHR39677:SF4">
    <property type="entry name" value="RIBONUCLEASE VAPC6"/>
    <property type="match status" value="1"/>
</dbReference>
<dbReference type="SUPFAM" id="SSF88723">
    <property type="entry name" value="PIN domain-like"/>
    <property type="match status" value="1"/>
</dbReference>
<proteinExistence type="predicted"/>